<accession>A0ABQ5DS01</accession>
<name>A0ABQ5DS01_9ASTR</name>
<keyword evidence="2" id="KW-1185">Reference proteome</keyword>
<gene>
    <name evidence="1" type="ORF">Tco_0939459</name>
</gene>
<protein>
    <recommendedName>
        <fullName evidence="3">Integrase, catalytic region, zinc finger, CCHC-type, peptidase aspartic, catalytic</fullName>
    </recommendedName>
</protein>
<dbReference type="EMBL" id="BQNB010015400">
    <property type="protein sequence ID" value="GJT39594.1"/>
    <property type="molecule type" value="Genomic_DNA"/>
</dbReference>
<organism evidence="1 2">
    <name type="scientific">Tanacetum coccineum</name>
    <dbReference type="NCBI Taxonomy" id="301880"/>
    <lineage>
        <taxon>Eukaryota</taxon>
        <taxon>Viridiplantae</taxon>
        <taxon>Streptophyta</taxon>
        <taxon>Embryophyta</taxon>
        <taxon>Tracheophyta</taxon>
        <taxon>Spermatophyta</taxon>
        <taxon>Magnoliopsida</taxon>
        <taxon>eudicotyledons</taxon>
        <taxon>Gunneridae</taxon>
        <taxon>Pentapetalae</taxon>
        <taxon>asterids</taxon>
        <taxon>campanulids</taxon>
        <taxon>Asterales</taxon>
        <taxon>Asteraceae</taxon>
        <taxon>Asteroideae</taxon>
        <taxon>Anthemideae</taxon>
        <taxon>Anthemidinae</taxon>
        <taxon>Tanacetum</taxon>
    </lineage>
</organism>
<evidence type="ECO:0000313" key="2">
    <source>
        <dbReference type="Proteomes" id="UP001151760"/>
    </source>
</evidence>
<evidence type="ECO:0000313" key="1">
    <source>
        <dbReference type="EMBL" id="GJT39594.1"/>
    </source>
</evidence>
<proteinExistence type="predicted"/>
<reference evidence="1" key="1">
    <citation type="journal article" date="2022" name="Int. J. Mol. Sci.">
        <title>Draft Genome of Tanacetum Coccineum: Genomic Comparison of Closely Related Tanacetum-Family Plants.</title>
        <authorList>
            <person name="Yamashiro T."/>
            <person name="Shiraishi A."/>
            <person name="Nakayama K."/>
            <person name="Satake H."/>
        </authorList>
    </citation>
    <scope>NUCLEOTIDE SEQUENCE</scope>
</reference>
<dbReference type="Pfam" id="PF14223">
    <property type="entry name" value="Retrotran_gag_2"/>
    <property type="match status" value="1"/>
</dbReference>
<evidence type="ECO:0008006" key="3">
    <source>
        <dbReference type="Google" id="ProtNLM"/>
    </source>
</evidence>
<sequence>MMASLSKDIQSVVLIPAHQCLIGPFNMGKFRETLTNGALGPERDRLVKDLTPEEKEMYKADIRATNILLQGLPKDIYTLINHYTDAKDIWDNMKMLLEGSELTRDECESQLYDDFEHFRQNKRETIHEYYVRFMTVVKLNRGLKTSNYDYLYAYLKQHEAHANENKMMLERYTQHAIDPLAFGRQNRVQWNNARGAVVAGNGGVQNRVGNANPGGQDSTFDDDVDEPPVQDLALNVDQVFQANQCDDFDFDVDEAPTTQTMFMVNLSSVDPIYDEAGPSYDSDILSEVQDHDNYLDSVGEYHEYVKNNAEHVVQSNVSSVPNDALMKIINDMHE</sequence>
<dbReference type="Proteomes" id="UP001151760">
    <property type="component" value="Unassembled WGS sequence"/>
</dbReference>
<reference evidence="1" key="2">
    <citation type="submission" date="2022-01" db="EMBL/GenBank/DDBJ databases">
        <authorList>
            <person name="Yamashiro T."/>
            <person name="Shiraishi A."/>
            <person name="Satake H."/>
            <person name="Nakayama K."/>
        </authorList>
    </citation>
    <scope>NUCLEOTIDE SEQUENCE</scope>
</reference>
<comment type="caution">
    <text evidence="1">The sequence shown here is derived from an EMBL/GenBank/DDBJ whole genome shotgun (WGS) entry which is preliminary data.</text>
</comment>